<reference evidence="3 4" key="1">
    <citation type="submission" date="2018-03" db="EMBL/GenBank/DDBJ databases">
        <title>Draft Genome Sequences of the Obligatory Marine Myxobacteria Enhygromyxa salina SWB007.</title>
        <authorList>
            <person name="Poehlein A."/>
            <person name="Moghaddam J.A."/>
            <person name="Harms H."/>
            <person name="Alanjari M."/>
            <person name="Koenig G.M."/>
            <person name="Daniel R."/>
            <person name="Schaeberle T.F."/>
        </authorList>
    </citation>
    <scope>NUCLEOTIDE SEQUENCE [LARGE SCALE GENOMIC DNA]</scope>
    <source>
        <strain evidence="3 4">SWB007</strain>
    </source>
</reference>
<dbReference type="Proteomes" id="UP000238823">
    <property type="component" value="Unassembled WGS sequence"/>
</dbReference>
<dbReference type="AlphaFoldDB" id="A0A2S9YMD6"/>
<keyword evidence="2" id="KW-0472">Membrane</keyword>
<keyword evidence="2" id="KW-1133">Transmembrane helix</keyword>
<gene>
    <name evidence="3" type="ORF">ENSA7_40950</name>
</gene>
<dbReference type="EMBL" id="PVNL01000079">
    <property type="protein sequence ID" value="PRQ06247.1"/>
    <property type="molecule type" value="Genomic_DNA"/>
</dbReference>
<evidence type="ECO:0000313" key="3">
    <source>
        <dbReference type="EMBL" id="PRQ06247.1"/>
    </source>
</evidence>
<keyword evidence="2" id="KW-0812">Transmembrane</keyword>
<feature type="compositionally biased region" description="Basic and acidic residues" evidence="1">
    <location>
        <begin position="109"/>
        <end position="120"/>
    </location>
</feature>
<comment type="caution">
    <text evidence="3">The sequence shown here is derived from an EMBL/GenBank/DDBJ whole genome shotgun (WGS) entry which is preliminary data.</text>
</comment>
<evidence type="ECO:0000256" key="1">
    <source>
        <dbReference type="SAM" id="MobiDB-lite"/>
    </source>
</evidence>
<organism evidence="3 4">
    <name type="scientific">Enhygromyxa salina</name>
    <dbReference type="NCBI Taxonomy" id="215803"/>
    <lineage>
        <taxon>Bacteria</taxon>
        <taxon>Pseudomonadati</taxon>
        <taxon>Myxococcota</taxon>
        <taxon>Polyangia</taxon>
        <taxon>Nannocystales</taxon>
        <taxon>Nannocystaceae</taxon>
        <taxon>Enhygromyxa</taxon>
    </lineage>
</organism>
<name>A0A2S9YMD6_9BACT</name>
<evidence type="ECO:0000256" key="2">
    <source>
        <dbReference type="SAM" id="Phobius"/>
    </source>
</evidence>
<proteinExistence type="predicted"/>
<accession>A0A2S9YMD6</accession>
<evidence type="ECO:0000313" key="4">
    <source>
        <dbReference type="Proteomes" id="UP000238823"/>
    </source>
</evidence>
<protein>
    <submittedName>
        <fullName evidence="3">Uncharacterized protein</fullName>
    </submittedName>
</protein>
<sequence length="326" mass="36168">MQDSNAPSSPDGGPSGVQAPPRGKFSWLALLGGVATGLGIALSTYGWFETRADIRLEVNSLKIVRANPSLKMLESLPEYPALKYNFMREDIAARKSLADMHLAEKALREANAPDRPRPFERPQANRTPTLPPITTVEGRIFLDESARQRWIEEASALADDTRKVTGEKKLAFDRIFKHLEEMRRYVVGAGSEMSDGNTFANVAKEMKKAVDVGGKEGESLAALRKQAELPQTKELEQELYFKIHALDCSSWPYIIHDIVCAELEIINSYPAQCQGYYENPDYGVDYDAALVECLPPLVSRLQALILNEREAKGTISLDLSTRSAPV</sequence>
<feature type="transmembrane region" description="Helical" evidence="2">
    <location>
        <begin position="25"/>
        <end position="48"/>
    </location>
</feature>
<feature type="region of interest" description="Disordered" evidence="1">
    <location>
        <begin position="109"/>
        <end position="132"/>
    </location>
</feature>